<dbReference type="Gene3D" id="1.10.340.70">
    <property type="match status" value="1"/>
</dbReference>
<accession>A0A077WXW6</accession>
<evidence type="ECO:0000259" key="2">
    <source>
        <dbReference type="Pfam" id="PF17921"/>
    </source>
</evidence>
<dbReference type="InterPro" id="IPR041588">
    <property type="entry name" value="Integrase_H2C2"/>
</dbReference>
<protein>
    <recommendedName>
        <fullName evidence="2">Integrase zinc-binding domain-containing protein</fullName>
    </recommendedName>
</protein>
<organism evidence="3">
    <name type="scientific">Lichtheimia ramosa</name>
    <dbReference type="NCBI Taxonomy" id="688394"/>
    <lineage>
        <taxon>Eukaryota</taxon>
        <taxon>Fungi</taxon>
        <taxon>Fungi incertae sedis</taxon>
        <taxon>Mucoromycota</taxon>
        <taxon>Mucoromycotina</taxon>
        <taxon>Mucoromycetes</taxon>
        <taxon>Mucorales</taxon>
        <taxon>Lichtheimiaceae</taxon>
        <taxon>Lichtheimia</taxon>
    </lineage>
</organism>
<proteinExistence type="predicted"/>
<feature type="region of interest" description="Disordered" evidence="1">
    <location>
        <begin position="1"/>
        <end position="32"/>
    </location>
</feature>
<dbReference type="OrthoDB" id="2499658at2759"/>
<evidence type="ECO:0000313" key="3">
    <source>
        <dbReference type="EMBL" id="CDS12095.1"/>
    </source>
</evidence>
<dbReference type="AlphaFoldDB" id="A0A077WXW6"/>
<feature type="compositionally biased region" description="Low complexity" evidence="1">
    <location>
        <begin position="386"/>
        <end position="409"/>
    </location>
</feature>
<gene>
    <name evidence="3" type="ORF">LRAMOSA04290</name>
</gene>
<feature type="region of interest" description="Disordered" evidence="1">
    <location>
        <begin position="370"/>
        <end position="409"/>
    </location>
</feature>
<sequence length="434" mass="47773">MPQDLSYTSTTTMTPGLMRSGSSSSSSGGGSIITSPTDDATIDFSVPATTCSSSSTYLTCYNPVSLSSCPTAPTDATAAAAAAAAAALNDKSQFPSANEFDRIVNDYLRNLSSKKRDKALVDHQRYQLILCVLKDPRNTSISTAQFRFWVKKMFQLVDKDIVYHDNKPVAMREQIYSILVTAHRQAHHGGRDKTSALVRKRYSWIPKELIARFVRHCPFCITRRNGCGSPPVVDANTPDTPLDDIKEEPQQTHLQQHFDYPHLAQEQQQPTSWWYQQPDMFQVSSSDNQGLGNGSSSCFQWPAMGRRASNFVPSYYYSMPAHTRPDMLISSPHDPQGNACSVAAAAAAMAVSSAASSSYMLNHYRPLSPCSSLSSSSPRDEYPPCSSTSNTTTATMQQQQQHHHTNYYSSTSTMSPYALDLSPIDFFNPSSSTQ</sequence>
<feature type="compositionally biased region" description="Polar residues" evidence="1">
    <location>
        <begin position="1"/>
        <end position="14"/>
    </location>
</feature>
<name>A0A077WXW6_9FUNG</name>
<dbReference type="Pfam" id="PF17921">
    <property type="entry name" value="Integrase_H2C2"/>
    <property type="match status" value="1"/>
</dbReference>
<evidence type="ECO:0000256" key="1">
    <source>
        <dbReference type="SAM" id="MobiDB-lite"/>
    </source>
</evidence>
<dbReference type="EMBL" id="LK023357">
    <property type="protein sequence ID" value="CDS12095.1"/>
    <property type="molecule type" value="Genomic_DNA"/>
</dbReference>
<reference evidence="3" key="1">
    <citation type="journal article" date="2014" name="Genome Announc.">
        <title>De novo whole-genome sequence and genome annotation of Lichtheimia ramosa.</title>
        <authorList>
            <person name="Linde J."/>
            <person name="Schwartze V."/>
            <person name="Binder U."/>
            <person name="Lass-Florl C."/>
            <person name="Voigt K."/>
            <person name="Horn F."/>
        </authorList>
    </citation>
    <scope>NUCLEOTIDE SEQUENCE</scope>
    <source>
        <strain evidence="3">JMRC FSU:6197</strain>
    </source>
</reference>
<feature type="domain" description="Integrase zinc-binding" evidence="2">
    <location>
        <begin position="175"/>
        <end position="224"/>
    </location>
</feature>